<feature type="transmembrane region" description="Helical" evidence="1">
    <location>
        <begin position="21"/>
        <end position="40"/>
    </location>
</feature>
<dbReference type="Pfam" id="PF01569">
    <property type="entry name" value="PAP2"/>
    <property type="match status" value="1"/>
</dbReference>
<keyword evidence="1" id="KW-1133">Transmembrane helix</keyword>
<dbReference type="Proteomes" id="UP000318720">
    <property type="component" value="Unassembled WGS sequence"/>
</dbReference>
<dbReference type="RefSeq" id="WP_009324081.1">
    <property type="nucleotide sequence ID" value="NZ_JARAVA010000164.1"/>
</dbReference>
<dbReference type="PANTHER" id="PTHR14969">
    <property type="entry name" value="SPHINGOSINE-1-PHOSPHATE PHOSPHOHYDROLASE"/>
    <property type="match status" value="1"/>
</dbReference>
<feature type="transmembrane region" description="Helical" evidence="1">
    <location>
        <begin position="74"/>
        <end position="94"/>
    </location>
</feature>
<protein>
    <submittedName>
        <fullName evidence="3">Phosphatase PAP2 family protein</fullName>
    </submittedName>
</protein>
<dbReference type="PANTHER" id="PTHR14969:SF13">
    <property type="entry name" value="AT30094P"/>
    <property type="match status" value="1"/>
</dbReference>
<dbReference type="SUPFAM" id="SSF48317">
    <property type="entry name" value="Acid phosphatase/Vanadium-dependent haloperoxidase"/>
    <property type="match status" value="1"/>
</dbReference>
<dbReference type="InterPro" id="IPR000326">
    <property type="entry name" value="PAP2/HPO"/>
</dbReference>
<feature type="transmembrane region" description="Helical" evidence="1">
    <location>
        <begin position="101"/>
        <end position="119"/>
    </location>
</feature>
<dbReference type="InterPro" id="IPR036938">
    <property type="entry name" value="PAP2/HPO_sf"/>
</dbReference>
<evidence type="ECO:0000313" key="4">
    <source>
        <dbReference type="Proteomes" id="UP000318720"/>
    </source>
</evidence>
<reference evidence="3 4" key="1">
    <citation type="submission" date="2019-03" db="EMBL/GenBank/DDBJ databases">
        <title>Comparative genomic analyses of the sweetpotato soil rot pathogen, Streptomyces ipomoeae.</title>
        <authorList>
            <person name="Ruschel Soares N."/>
            <person name="Badger J.H."/>
            <person name="Huguet-Tapia J.C."/>
            <person name="Clark C.A."/>
            <person name="Pettis G.S."/>
        </authorList>
    </citation>
    <scope>NUCLEOTIDE SEQUENCE [LARGE SCALE GENOMIC DNA]</scope>
    <source>
        <strain evidence="3 4">88-35</strain>
    </source>
</reference>
<evidence type="ECO:0000256" key="1">
    <source>
        <dbReference type="SAM" id="Phobius"/>
    </source>
</evidence>
<organism evidence="3 4">
    <name type="scientific">Streptomyces ipomoeae</name>
    <dbReference type="NCBI Taxonomy" id="103232"/>
    <lineage>
        <taxon>Bacteria</taxon>
        <taxon>Bacillati</taxon>
        <taxon>Actinomycetota</taxon>
        <taxon>Actinomycetes</taxon>
        <taxon>Kitasatosporales</taxon>
        <taxon>Streptomycetaceae</taxon>
        <taxon>Streptomyces</taxon>
    </lineage>
</organism>
<dbReference type="Gene3D" id="1.20.144.10">
    <property type="entry name" value="Phosphatidic acid phosphatase type 2/haloperoxidase"/>
    <property type="match status" value="2"/>
</dbReference>
<comment type="caution">
    <text evidence="3">The sequence shown here is derived from an EMBL/GenBank/DDBJ whole genome shotgun (WGS) entry which is preliminary data.</text>
</comment>
<feature type="domain" description="Phosphatidic acid phosphatase type 2/haloperoxidase" evidence="2">
    <location>
        <begin position="101"/>
        <end position="215"/>
    </location>
</feature>
<gene>
    <name evidence="3" type="ORF">Sipo8835_16405</name>
</gene>
<feature type="transmembrane region" description="Helical" evidence="1">
    <location>
        <begin position="139"/>
        <end position="161"/>
    </location>
</feature>
<keyword evidence="1" id="KW-0472">Membrane</keyword>
<dbReference type="EMBL" id="SPAZ01000144">
    <property type="protein sequence ID" value="TQE33969.1"/>
    <property type="molecule type" value="Genomic_DNA"/>
</dbReference>
<evidence type="ECO:0000313" key="3">
    <source>
        <dbReference type="EMBL" id="TQE33969.1"/>
    </source>
</evidence>
<name>A0AAE8W299_9ACTN</name>
<dbReference type="SMART" id="SM00014">
    <property type="entry name" value="acidPPc"/>
    <property type="match status" value="1"/>
</dbReference>
<feature type="transmembrane region" description="Helical" evidence="1">
    <location>
        <begin position="173"/>
        <end position="194"/>
    </location>
</feature>
<evidence type="ECO:0000259" key="2">
    <source>
        <dbReference type="SMART" id="SM00014"/>
    </source>
</evidence>
<sequence>MHSPTIDAPPHRPTTNRTARAAAALTVPCVLLLALVSLSWRPLMSLDKSVANTTHGWAVDEPGTTHAFRILTDWVWDPVTMRLLAAAMVIWLIWRHREWWTATWLAVTCAIGTVVQQVMKAAVGRERPVWSDPVDSAHYAAFPSGHAMTATVVCGLLLWLLHRYGAGRVLLRWALWGAVVSVVGVGLSRIWLGVHWASDVAGGWLLGALTVVLAMLAHEKWHVPARNGMTRRVLDPERRGHEGSPT</sequence>
<accession>A0AAE8W299</accession>
<proteinExistence type="predicted"/>
<keyword evidence="1" id="KW-0812">Transmembrane</keyword>
<dbReference type="AlphaFoldDB" id="A0AAE8W299"/>
<dbReference type="CDD" id="cd03392">
    <property type="entry name" value="PAP2_like_2"/>
    <property type="match status" value="1"/>
</dbReference>
<feature type="transmembrane region" description="Helical" evidence="1">
    <location>
        <begin position="200"/>
        <end position="217"/>
    </location>
</feature>